<name>A0ABN1WCN9_9ACTN</name>
<feature type="domain" description="HTH hxlR-type" evidence="4">
    <location>
        <begin position="1"/>
        <end position="93"/>
    </location>
</feature>
<proteinExistence type="predicted"/>
<protein>
    <recommendedName>
        <fullName evidence="4">HTH hxlR-type domain-containing protein</fullName>
    </recommendedName>
</protein>
<dbReference type="PANTHER" id="PTHR33204">
    <property type="entry name" value="TRANSCRIPTIONAL REGULATOR, MARR FAMILY"/>
    <property type="match status" value="1"/>
</dbReference>
<dbReference type="Pfam" id="PF01638">
    <property type="entry name" value="HxlR"/>
    <property type="match status" value="1"/>
</dbReference>
<evidence type="ECO:0000256" key="2">
    <source>
        <dbReference type="ARBA" id="ARBA00023125"/>
    </source>
</evidence>
<organism evidence="5 6">
    <name type="scientific">Kitasatospora nipponensis</name>
    <dbReference type="NCBI Taxonomy" id="258049"/>
    <lineage>
        <taxon>Bacteria</taxon>
        <taxon>Bacillati</taxon>
        <taxon>Actinomycetota</taxon>
        <taxon>Actinomycetes</taxon>
        <taxon>Kitasatosporales</taxon>
        <taxon>Streptomycetaceae</taxon>
        <taxon>Kitasatospora</taxon>
    </lineage>
</organism>
<dbReference type="PANTHER" id="PTHR33204:SF39">
    <property type="entry name" value="TRANSCRIPTIONAL REGULATORY PROTEIN"/>
    <property type="match status" value="1"/>
</dbReference>
<sequence length="113" mass="12269">MSESIFAPAPPAPLPPDLFDPSFSELKVPLRGITPKVLAQSLRALERDGLLTRTEFEENPPRVEYELTALGRSPFGPMNVACAWAREYLGQLAAAREAHLAAGVQPVSSRASR</sequence>
<dbReference type="Proteomes" id="UP001500037">
    <property type="component" value="Unassembled WGS sequence"/>
</dbReference>
<dbReference type="RefSeq" id="WP_344442795.1">
    <property type="nucleotide sequence ID" value="NZ_BAAALF010000061.1"/>
</dbReference>
<dbReference type="InterPro" id="IPR002577">
    <property type="entry name" value="HTH_HxlR"/>
</dbReference>
<accession>A0ABN1WCN9</accession>
<evidence type="ECO:0000259" key="4">
    <source>
        <dbReference type="PROSITE" id="PS51118"/>
    </source>
</evidence>
<keyword evidence="6" id="KW-1185">Reference proteome</keyword>
<keyword evidence="2" id="KW-0238">DNA-binding</keyword>
<evidence type="ECO:0000256" key="1">
    <source>
        <dbReference type="ARBA" id="ARBA00023015"/>
    </source>
</evidence>
<dbReference type="EMBL" id="BAAALF010000061">
    <property type="protein sequence ID" value="GAA1242671.1"/>
    <property type="molecule type" value="Genomic_DNA"/>
</dbReference>
<dbReference type="InterPro" id="IPR036388">
    <property type="entry name" value="WH-like_DNA-bd_sf"/>
</dbReference>
<reference evidence="5 6" key="1">
    <citation type="journal article" date="2019" name="Int. J. Syst. Evol. Microbiol.">
        <title>The Global Catalogue of Microorganisms (GCM) 10K type strain sequencing project: providing services to taxonomists for standard genome sequencing and annotation.</title>
        <authorList>
            <consortium name="The Broad Institute Genomics Platform"/>
            <consortium name="The Broad Institute Genome Sequencing Center for Infectious Disease"/>
            <person name="Wu L."/>
            <person name="Ma J."/>
        </authorList>
    </citation>
    <scope>NUCLEOTIDE SEQUENCE [LARGE SCALE GENOMIC DNA]</scope>
    <source>
        <strain evidence="5 6">JCM 13004</strain>
    </source>
</reference>
<dbReference type="Gene3D" id="1.10.10.10">
    <property type="entry name" value="Winged helix-like DNA-binding domain superfamily/Winged helix DNA-binding domain"/>
    <property type="match status" value="1"/>
</dbReference>
<gene>
    <name evidence="5" type="ORF">GCM10009665_36780</name>
</gene>
<dbReference type="InterPro" id="IPR036390">
    <property type="entry name" value="WH_DNA-bd_sf"/>
</dbReference>
<keyword evidence="3" id="KW-0804">Transcription</keyword>
<dbReference type="SUPFAM" id="SSF46785">
    <property type="entry name" value="Winged helix' DNA-binding domain"/>
    <property type="match status" value="1"/>
</dbReference>
<comment type="caution">
    <text evidence="5">The sequence shown here is derived from an EMBL/GenBank/DDBJ whole genome shotgun (WGS) entry which is preliminary data.</text>
</comment>
<dbReference type="PROSITE" id="PS51118">
    <property type="entry name" value="HTH_HXLR"/>
    <property type="match status" value="1"/>
</dbReference>
<keyword evidence="1" id="KW-0805">Transcription regulation</keyword>
<evidence type="ECO:0000313" key="6">
    <source>
        <dbReference type="Proteomes" id="UP001500037"/>
    </source>
</evidence>
<evidence type="ECO:0000256" key="3">
    <source>
        <dbReference type="ARBA" id="ARBA00023163"/>
    </source>
</evidence>
<evidence type="ECO:0000313" key="5">
    <source>
        <dbReference type="EMBL" id="GAA1242671.1"/>
    </source>
</evidence>